<gene>
    <name evidence="1" type="ORF">GCM10011425_28110</name>
</gene>
<dbReference type="EMBL" id="BMDO01000008">
    <property type="protein sequence ID" value="GGI51599.1"/>
    <property type="molecule type" value="Genomic_DNA"/>
</dbReference>
<keyword evidence="2" id="KW-1185">Reference proteome</keyword>
<evidence type="ECO:0000313" key="2">
    <source>
        <dbReference type="Proteomes" id="UP000662074"/>
    </source>
</evidence>
<evidence type="ECO:0000313" key="1">
    <source>
        <dbReference type="EMBL" id="GGI51599.1"/>
    </source>
</evidence>
<proteinExistence type="predicted"/>
<dbReference type="AlphaFoldDB" id="A0A917JDA4"/>
<reference evidence="1" key="1">
    <citation type="journal article" date="2014" name="Int. J. Syst. Evol. Microbiol.">
        <title>Complete genome sequence of Corynebacterium casei LMG S-19264T (=DSM 44701T), isolated from a smear-ripened cheese.</title>
        <authorList>
            <consortium name="US DOE Joint Genome Institute (JGI-PGF)"/>
            <person name="Walter F."/>
            <person name="Albersmeier A."/>
            <person name="Kalinowski J."/>
            <person name="Ruckert C."/>
        </authorList>
    </citation>
    <scope>NUCLEOTIDE SEQUENCE</scope>
    <source>
        <strain evidence="1">CCM 8711</strain>
    </source>
</reference>
<protein>
    <submittedName>
        <fullName evidence="1">Uncharacterized protein</fullName>
    </submittedName>
</protein>
<comment type="caution">
    <text evidence="1">The sequence shown here is derived from an EMBL/GenBank/DDBJ whole genome shotgun (WGS) entry which is preliminary data.</text>
</comment>
<dbReference type="Proteomes" id="UP000662074">
    <property type="component" value="Unassembled WGS sequence"/>
</dbReference>
<accession>A0A917JDA4</accession>
<reference evidence="1" key="2">
    <citation type="submission" date="2020-09" db="EMBL/GenBank/DDBJ databases">
        <authorList>
            <person name="Sun Q."/>
            <person name="Sedlacek I."/>
        </authorList>
    </citation>
    <scope>NUCLEOTIDE SEQUENCE</scope>
    <source>
        <strain evidence="1">CCM 8711</strain>
    </source>
</reference>
<name>A0A917JDA4_9SPHI</name>
<sequence length="214" mass="24764">MRPNAPCDKREGAGSFVVAWAFQGPQKLQTEFSPCAYRIYNPPFKDCFGTQPNHMPVEFTETAEQKQQRLTIELSEHLTQSRLKQQFEPVVMWNRRFDSPIPFVLILQLDKSYIRRQFVTTVYQNEPHILGKAARLLVYLEETDKLFTLIKPYNVVSIMITTASDPREMNDSNKFVLEAKFAERTIQQLITLKGHSQSVFNAAIASFVDENTKR</sequence>
<organism evidence="1 2">
    <name type="scientific">Mucilaginibacter galii</name>
    <dbReference type="NCBI Taxonomy" id="2005073"/>
    <lineage>
        <taxon>Bacteria</taxon>
        <taxon>Pseudomonadati</taxon>
        <taxon>Bacteroidota</taxon>
        <taxon>Sphingobacteriia</taxon>
        <taxon>Sphingobacteriales</taxon>
        <taxon>Sphingobacteriaceae</taxon>
        <taxon>Mucilaginibacter</taxon>
    </lineage>
</organism>